<reference evidence="4 5" key="1">
    <citation type="submission" date="2016-10" db="EMBL/GenBank/DDBJ databases">
        <authorList>
            <person name="de Groot N.N."/>
        </authorList>
    </citation>
    <scope>NUCLEOTIDE SEQUENCE [LARGE SCALE GENOMIC DNA]</scope>
    <source>
        <strain evidence="4 5">DSM 21228</strain>
    </source>
</reference>
<protein>
    <submittedName>
        <fullName evidence="4">TrkA-N domain-containing protein</fullName>
    </submittedName>
</protein>
<keyword evidence="1" id="KW-1133">Transmembrane helix</keyword>
<evidence type="ECO:0000259" key="2">
    <source>
        <dbReference type="Pfam" id="PF02026"/>
    </source>
</evidence>
<dbReference type="STRING" id="525918.SAMN05660964_00465"/>
<dbReference type="InterPro" id="IPR003148">
    <property type="entry name" value="RCK_N"/>
</dbReference>
<feature type="transmembrane region" description="Helical" evidence="1">
    <location>
        <begin position="71"/>
        <end position="95"/>
    </location>
</feature>
<organism evidence="4 5">
    <name type="scientific">Thiothrix caldifontis</name>
    <dbReference type="NCBI Taxonomy" id="525918"/>
    <lineage>
        <taxon>Bacteria</taxon>
        <taxon>Pseudomonadati</taxon>
        <taxon>Pseudomonadota</taxon>
        <taxon>Gammaproteobacteria</taxon>
        <taxon>Thiotrichales</taxon>
        <taxon>Thiotrichaceae</taxon>
        <taxon>Thiothrix</taxon>
    </lineage>
</organism>
<name>A0A1H3WIM3_9GAMM</name>
<evidence type="ECO:0000313" key="4">
    <source>
        <dbReference type="EMBL" id="SDZ86975.1"/>
    </source>
</evidence>
<keyword evidence="1" id="KW-0472">Membrane</keyword>
<dbReference type="Gene3D" id="3.40.50.720">
    <property type="entry name" value="NAD(P)-binding Rossmann-like Domain"/>
    <property type="match status" value="1"/>
</dbReference>
<evidence type="ECO:0000259" key="3">
    <source>
        <dbReference type="Pfam" id="PF22614"/>
    </source>
</evidence>
<keyword evidence="5" id="KW-1185">Reference proteome</keyword>
<dbReference type="Gene3D" id="6.20.350.10">
    <property type="match status" value="1"/>
</dbReference>
<proteinExistence type="predicted"/>
<dbReference type="InterPro" id="IPR003032">
    <property type="entry name" value="Ryanodine_rcpt"/>
</dbReference>
<feature type="domain" description="Ryanodine receptor Ryr" evidence="2">
    <location>
        <begin position="526"/>
        <end position="588"/>
    </location>
</feature>
<gene>
    <name evidence="4" type="ORF">SAMN05660964_00465</name>
</gene>
<evidence type="ECO:0000256" key="1">
    <source>
        <dbReference type="SAM" id="Phobius"/>
    </source>
</evidence>
<sequence>MPTKHKKNRNRETTPWFSLLLGVALLAFLALLLGFWVQLGQPLGKSLYSAANLLLNSEFIKPEEMSLRTGWIVVGQVLGYIAFYGILLRLAWVLLGDNLTASYVRWCYHDHIVVCSLNMQGQAFIRNLRQSNSEQRIVALLDHIDDEHESWCQQHAITLLYGDATQETDLHTAAVASAKAVIACGESTDTNLQISRAVQAISRQRPASNPPLDLYLAVNDAMLSEGLGNENYRHFLQPNERLNPCPYNADNLLARWYFNQYPPHTWADQHGQQQVHLVFAGFSPLVEALICQYAKISPYKDFAPPVFTLLGAGAEQWRDTLVARYPVFANGRSGAEQVIAGLYAQECTQTFKLDETKLTAIAQNGAVTAVLFCATEDESNFRHAMSLHQQTLRFNCWQVPFYVRLQQSEGIHTLLASANDTNADASLIPFGMAEQVFDLKRLMQVERNARAVHEAYRQNMLQADPGTAMSTDSMKPWEQLAETYRAANRRAGDHLPVKLASIGIHMPADQPLVLDDAIRLDEPAERRELLSRLEHRSWRYERLVNGWRYGEQRNNRQRLHPSIVLWEDLSESERKKDTSQLKAALRIIQ</sequence>
<evidence type="ECO:0000313" key="5">
    <source>
        <dbReference type="Proteomes" id="UP000199397"/>
    </source>
</evidence>
<dbReference type="RefSeq" id="WP_093064984.1">
    <property type="nucleotide sequence ID" value="NZ_FNQP01000002.1"/>
</dbReference>
<feature type="transmembrane region" description="Helical" evidence="1">
    <location>
        <begin position="16"/>
        <end position="37"/>
    </location>
</feature>
<dbReference type="Pfam" id="PF22614">
    <property type="entry name" value="Slo-like_RCK"/>
    <property type="match status" value="1"/>
</dbReference>
<accession>A0A1H3WIM3</accession>
<dbReference type="EMBL" id="FNQP01000002">
    <property type="protein sequence ID" value="SDZ86975.1"/>
    <property type="molecule type" value="Genomic_DNA"/>
</dbReference>
<dbReference type="Pfam" id="PF02026">
    <property type="entry name" value="RyR"/>
    <property type="match status" value="1"/>
</dbReference>
<dbReference type="Proteomes" id="UP000199397">
    <property type="component" value="Unassembled WGS sequence"/>
</dbReference>
<keyword evidence="1" id="KW-0812">Transmembrane</keyword>
<dbReference type="InterPro" id="IPR036291">
    <property type="entry name" value="NAD(P)-bd_dom_sf"/>
</dbReference>
<feature type="domain" description="RCK N-terminal" evidence="3">
    <location>
        <begin position="109"/>
        <end position="189"/>
    </location>
</feature>
<dbReference type="OrthoDB" id="4228364at2"/>
<dbReference type="AlphaFoldDB" id="A0A1H3WIM3"/>
<dbReference type="SUPFAM" id="SSF51735">
    <property type="entry name" value="NAD(P)-binding Rossmann-fold domains"/>
    <property type="match status" value="1"/>
</dbReference>
<dbReference type="GO" id="GO:0006813">
    <property type="term" value="P:potassium ion transport"/>
    <property type="evidence" value="ECO:0007669"/>
    <property type="project" value="InterPro"/>
</dbReference>